<dbReference type="InterPro" id="IPR018721">
    <property type="entry name" value="DUF2252"/>
</dbReference>
<organism evidence="1">
    <name type="scientific">freshwater metagenome</name>
    <dbReference type="NCBI Taxonomy" id="449393"/>
    <lineage>
        <taxon>unclassified sequences</taxon>
        <taxon>metagenomes</taxon>
        <taxon>ecological metagenomes</taxon>
    </lineage>
</organism>
<accession>A0A6J5YD87</accession>
<dbReference type="AlphaFoldDB" id="A0A6J5YD87"/>
<reference evidence="1" key="1">
    <citation type="submission" date="2020-05" db="EMBL/GenBank/DDBJ databases">
        <authorList>
            <person name="Chiriac C."/>
            <person name="Salcher M."/>
            <person name="Ghai R."/>
            <person name="Kavagutti S V."/>
        </authorList>
    </citation>
    <scope>NUCLEOTIDE SEQUENCE</scope>
</reference>
<dbReference type="Pfam" id="PF10009">
    <property type="entry name" value="DUF2252"/>
    <property type="match status" value="1"/>
</dbReference>
<dbReference type="PANTHER" id="PTHR39441:SF1">
    <property type="entry name" value="DUF2252 DOMAIN-CONTAINING PROTEIN"/>
    <property type="match status" value="1"/>
</dbReference>
<dbReference type="EMBL" id="CAEMXZ010000004">
    <property type="protein sequence ID" value="CAB4322421.1"/>
    <property type="molecule type" value="Genomic_DNA"/>
</dbReference>
<dbReference type="PANTHER" id="PTHR39441">
    <property type="entry name" value="DUF2252 DOMAIN-CONTAINING PROTEIN"/>
    <property type="match status" value="1"/>
</dbReference>
<proteinExistence type="predicted"/>
<name>A0A6J5YD87_9ZZZZ</name>
<protein>
    <submittedName>
        <fullName evidence="1">Unannotated protein</fullName>
    </submittedName>
</protein>
<gene>
    <name evidence="1" type="ORF">UFOPK1392_00155</name>
</gene>
<sequence length="389" mass="42966">MVASPFAFFRGAAAVMASDLSTTPITGLSVQACGDAHLQNFGLFASPERNLLFDVNDFDETIPGPWEWDIKRLAASIVLAGRDAGLSEASCSEAVMQSVGVYRMMMGRYAQMSQLEVWYSRVDIDTIIPLLPPEVRPFGLKIAEKARRRDTMQAMTKMTEVVDGRRRIVDDPPIIEHLESSTAGNTVQVIVDRYRQTLADERRLLFERFELVDVARKAVGVGSVGTHCHIALCTADAEDDDPLFLQIKEANHSVLEPYVGKSLFANQGQRVVVGQRYMQAASDLFLGWTKYRNRDFYVRQLRDMKSSIDLTGVRAPGLSAYSALCGWTLARAHARSGDPVAISAYLGAGDSFDRALVTFSSRYADQTEVDHSRLRAAIDSGALEAIEGR</sequence>
<evidence type="ECO:0000313" key="1">
    <source>
        <dbReference type="EMBL" id="CAB4322421.1"/>
    </source>
</evidence>